<dbReference type="EMBL" id="JACAZE010000033">
    <property type="protein sequence ID" value="KAF7288503.1"/>
    <property type="molecule type" value="Genomic_DNA"/>
</dbReference>
<keyword evidence="4" id="KW-1185">Reference proteome</keyword>
<feature type="transmembrane region" description="Helical" evidence="2">
    <location>
        <begin position="46"/>
        <end position="66"/>
    </location>
</feature>
<proteinExistence type="predicted"/>
<evidence type="ECO:0000256" key="2">
    <source>
        <dbReference type="SAM" id="Phobius"/>
    </source>
</evidence>
<gene>
    <name evidence="3" type="ORF">HMN09_01379300</name>
</gene>
<comment type="caution">
    <text evidence="3">The sequence shown here is derived from an EMBL/GenBank/DDBJ whole genome shotgun (WGS) entry which is preliminary data.</text>
</comment>
<keyword evidence="2" id="KW-1133">Transmembrane helix</keyword>
<dbReference type="Proteomes" id="UP000613580">
    <property type="component" value="Unassembled WGS sequence"/>
</dbReference>
<evidence type="ECO:0000256" key="1">
    <source>
        <dbReference type="SAM" id="MobiDB-lite"/>
    </source>
</evidence>
<feature type="transmembrane region" description="Helical" evidence="2">
    <location>
        <begin position="129"/>
        <end position="147"/>
    </location>
</feature>
<dbReference type="OrthoDB" id="3358048at2759"/>
<reference evidence="3" key="1">
    <citation type="submission" date="2020-05" db="EMBL/GenBank/DDBJ databases">
        <title>Mycena genomes resolve the evolution of fungal bioluminescence.</title>
        <authorList>
            <person name="Tsai I.J."/>
        </authorList>
    </citation>
    <scope>NUCLEOTIDE SEQUENCE</scope>
    <source>
        <strain evidence="3">110903Hualien_Pintung</strain>
    </source>
</reference>
<accession>A0A8H6RXI1</accession>
<evidence type="ECO:0000313" key="3">
    <source>
        <dbReference type="EMBL" id="KAF7288503.1"/>
    </source>
</evidence>
<name>A0A8H6RXI1_MYCCL</name>
<protein>
    <submittedName>
        <fullName evidence="3">Uncharacterized protein</fullName>
    </submittedName>
</protein>
<keyword evidence="2" id="KW-0812">Transmembrane</keyword>
<sequence>MSLRQRIPFQDDEEDRSHSTQVLDETEQEELIEDLRRENLQTSARAVVMLDGVLAFSTLLQVVYLLKQSRMSPLFELFPPSATTSLEPIPAPVLFTVLALLLHANLVLHLHPALTSSSSLPLPLPYATTYALGCVAPTLGLFLARAWQTTLWTSLPVLVVLLVQSVHDTLKEGDEALAELETLKYTAPGP</sequence>
<evidence type="ECO:0000313" key="4">
    <source>
        <dbReference type="Proteomes" id="UP000613580"/>
    </source>
</evidence>
<feature type="region of interest" description="Disordered" evidence="1">
    <location>
        <begin position="1"/>
        <end position="28"/>
    </location>
</feature>
<dbReference type="AlphaFoldDB" id="A0A8H6RXI1"/>
<organism evidence="3 4">
    <name type="scientific">Mycena chlorophos</name>
    <name type="common">Agaric fungus</name>
    <name type="synonym">Agaricus chlorophos</name>
    <dbReference type="NCBI Taxonomy" id="658473"/>
    <lineage>
        <taxon>Eukaryota</taxon>
        <taxon>Fungi</taxon>
        <taxon>Dikarya</taxon>
        <taxon>Basidiomycota</taxon>
        <taxon>Agaricomycotina</taxon>
        <taxon>Agaricomycetes</taxon>
        <taxon>Agaricomycetidae</taxon>
        <taxon>Agaricales</taxon>
        <taxon>Marasmiineae</taxon>
        <taxon>Mycenaceae</taxon>
        <taxon>Mycena</taxon>
    </lineage>
</organism>
<keyword evidence="2" id="KW-0472">Membrane</keyword>